<comment type="cofactor">
    <cofactor evidence="2 19">
        <name>Zn(2+)</name>
        <dbReference type="ChEBI" id="CHEBI:29105"/>
    </cofactor>
</comment>
<comment type="similarity">
    <text evidence="5">Belongs to the vitamin-B12 dependent methionine synthase family.</text>
</comment>
<keyword evidence="10" id="KW-0846">Cobalamin</keyword>
<dbReference type="Pfam" id="PF02607">
    <property type="entry name" value="B12-binding_2"/>
    <property type="match status" value="1"/>
</dbReference>
<dbReference type="PROSITE" id="PS51337">
    <property type="entry name" value="B12_BINDING_NTER"/>
    <property type="match status" value="1"/>
</dbReference>
<dbReference type="InterPro" id="IPR011005">
    <property type="entry name" value="Dihydropteroate_synth-like_sf"/>
</dbReference>
<feature type="domain" description="Pterin-binding" evidence="21">
    <location>
        <begin position="313"/>
        <end position="588"/>
    </location>
</feature>
<dbReference type="SUPFAM" id="SSF82282">
    <property type="entry name" value="Homocysteine S-methyltransferase"/>
    <property type="match status" value="1"/>
</dbReference>
<dbReference type="InterPro" id="IPR036589">
    <property type="entry name" value="HCY_dom_sf"/>
</dbReference>
<keyword evidence="12" id="KW-0949">S-adenosyl-L-methionine</keyword>
<evidence type="ECO:0000256" key="17">
    <source>
        <dbReference type="ARBA" id="ARBA00025552"/>
    </source>
</evidence>
<evidence type="ECO:0000259" key="21">
    <source>
        <dbReference type="PROSITE" id="PS50972"/>
    </source>
</evidence>
<dbReference type="InterPro" id="IPR050554">
    <property type="entry name" value="Met_Synthase/Corrinoid"/>
</dbReference>
<dbReference type="InterPro" id="IPR003759">
    <property type="entry name" value="Cbl-bd_cap"/>
</dbReference>
<evidence type="ECO:0000256" key="18">
    <source>
        <dbReference type="ARBA" id="ARBA00031040"/>
    </source>
</evidence>
<dbReference type="SUPFAM" id="SSF52242">
    <property type="entry name" value="Cobalamin (vitamin B12)-binding domain"/>
    <property type="match status" value="1"/>
</dbReference>
<keyword evidence="16" id="KW-0170">Cobalt</keyword>
<dbReference type="InterPro" id="IPR036724">
    <property type="entry name" value="Cobalamin-bd_sf"/>
</dbReference>
<feature type="binding site" evidence="19">
    <location>
        <position position="267"/>
    </location>
    <ligand>
        <name>Zn(2+)</name>
        <dbReference type="ChEBI" id="CHEBI:29105"/>
    </ligand>
</feature>
<dbReference type="Gene3D" id="3.20.20.20">
    <property type="entry name" value="Dihydropteroate synthase-like"/>
    <property type="match status" value="1"/>
</dbReference>
<reference evidence="24 25" key="1">
    <citation type="submission" date="2023-03" db="EMBL/GenBank/DDBJ databases">
        <title>Complete genome sequence of Tepidibacter sp. SWIR-1, isolated from a deep-sea hydrothermal vent.</title>
        <authorList>
            <person name="Li X."/>
        </authorList>
    </citation>
    <scope>NUCLEOTIDE SEQUENCE [LARGE SCALE GENOMIC DNA]</scope>
    <source>
        <strain evidence="24 25">SWIR-1</strain>
    </source>
</reference>
<dbReference type="CDD" id="cd02070">
    <property type="entry name" value="corrinoid_protein_B12-BD"/>
    <property type="match status" value="1"/>
</dbReference>
<keyword evidence="11 19" id="KW-0808">Transferase</keyword>
<dbReference type="PIRSF" id="PIRSF037472">
    <property type="entry name" value="DHPS_mtfrase"/>
    <property type="match status" value="1"/>
</dbReference>
<accession>A0ABY8EGC3</accession>
<evidence type="ECO:0000313" key="24">
    <source>
        <dbReference type="EMBL" id="WFD09808.1"/>
    </source>
</evidence>
<dbReference type="NCBIfam" id="NF005719">
    <property type="entry name" value="PRK07535.1"/>
    <property type="match status" value="1"/>
</dbReference>
<dbReference type="PANTHER" id="PTHR45833">
    <property type="entry name" value="METHIONINE SYNTHASE"/>
    <property type="match status" value="1"/>
</dbReference>
<dbReference type="SUPFAM" id="SSF47644">
    <property type="entry name" value="Methionine synthase domain"/>
    <property type="match status" value="1"/>
</dbReference>
<evidence type="ECO:0000256" key="5">
    <source>
        <dbReference type="ARBA" id="ARBA00010398"/>
    </source>
</evidence>
<dbReference type="Proteomes" id="UP001222800">
    <property type="component" value="Chromosome"/>
</dbReference>
<evidence type="ECO:0000259" key="22">
    <source>
        <dbReference type="PROSITE" id="PS51332"/>
    </source>
</evidence>
<keyword evidence="15" id="KW-0486">Methionine biosynthesis</keyword>
<evidence type="ECO:0000259" key="20">
    <source>
        <dbReference type="PROSITE" id="PS50970"/>
    </source>
</evidence>
<keyword evidence="8 19" id="KW-0489">Methyltransferase</keyword>
<evidence type="ECO:0000256" key="12">
    <source>
        <dbReference type="ARBA" id="ARBA00022691"/>
    </source>
</evidence>
<dbReference type="PROSITE" id="PS50970">
    <property type="entry name" value="HCY"/>
    <property type="match status" value="1"/>
</dbReference>
<dbReference type="RefSeq" id="WP_277731759.1">
    <property type="nucleotide sequence ID" value="NZ_CP120733.1"/>
</dbReference>
<dbReference type="Pfam" id="PF00809">
    <property type="entry name" value="Pterin_bind"/>
    <property type="match status" value="1"/>
</dbReference>
<evidence type="ECO:0000256" key="13">
    <source>
        <dbReference type="ARBA" id="ARBA00022723"/>
    </source>
</evidence>
<evidence type="ECO:0000256" key="8">
    <source>
        <dbReference type="ARBA" id="ARBA00022603"/>
    </source>
</evidence>
<evidence type="ECO:0000256" key="14">
    <source>
        <dbReference type="ARBA" id="ARBA00022833"/>
    </source>
</evidence>
<dbReference type="Gene3D" id="3.20.20.330">
    <property type="entry name" value="Homocysteine-binding-like domain"/>
    <property type="match status" value="1"/>
</dbReference>
<dbReference type="SUPFAM" id="SSF51717">
    <property type="entry name" value="Dihydropteroate synthetase-like"/>
    <property type="match status" value="1"/>
</dbReference>
<dbReference type="SMART" id="SM01018">
    <property type="entry name" value="B12-binding_2"/>
    <property type="match status" value="1"/>
</dbReference>
<organism evidence="24 25">
    <name type="scientific">Tepidibacter hydrothermalis</name>
    <dbReference type="NCBI Taxonomy" id="3036126"/>
    <lineage>
        <taxon>Bacteria</taxon>
        <taxon>Bacillati</taxon>
        <taxon>Bacillota</taxon>
        <taxon>Clostridia</taxon>
        <taxon>Peptostreptococcales</taxon>
        <taxon>Peptostreptococcaceae</taxon>
        <taxon>Tepidibacter</taxon>
    </lineage>
</organism>
<evidence type="ECO:0000256" key="1">
    <source>
        <dbReference type="ARBA" id="ARBA00001700"/>
    </source>
</evidence>
<dbReference type="InterPro" id="IPR003726">
    <property type="entry name" value="HCY_dom"/>
</dbReference>
<gene>
    <name evidence="24" type="ORF">P4S50_15625</name>
</gene>
<keyword evidence="9" id="KW-0028">Amino-acid biosynthesis</keyword>
<dbReference type="PANTHER" id="PTHR45833:SF1">
    <property type="entry name" value="METHIONINE SYNTHASE"/>
    <property type="match status" value="1"/>
</dbReference>
<evidence type="ECO:0000256" key="2">
    <source>
        <dbReference type="ARBA" id="ARBA00001947"/>
    </source>
</evidence>
<dbReference type="Gene3D" id="1.10.1240.10">
    <property type="entry name" value="Methionine synthase domain"/>
    <property type="match status" value="1"/>
</dbReference>
<dbReference type="InterPro" id="IPR006158">
    <property type="entry name" value="Cobalamin-bd"/>
</dbReference>
<keyword evidence="14 19" id="KW-0862">Zinc</keyword>
<feature type="binding site" evidence="19">
    <location>
        <position position="268"/>
    </location>
    <ligand>
        <name>Zn(2+)</name>
        <dbReference type="ChEBI" id="CHEBI:29105"/>
    </ligand>
</feature>
<evidence type="ECO:0000256" key="7">
    <source>
        <dbReference type="ARBA" id="ARBA00013998"/>
    </source>
</evidence>
<feature type="domain" description="B12-binding" evidence="22">
    <location>
        <begin position="671"/>
        <end position="790"/>
    </location>
</feature>
<comment type="function">
    <text evidence="17">Catalyzes the transfer of a methyl group from methyl-cobalamin to homocysteine, yielding enzyme-bound cob(I)alamin and methionine. Subsequently, remethylates the cofactor using methyltetrahydrofolate.</text>
</comment>
<evidence type="ECO:0000256" key="15">
    <source>
        <dbReference type="ARBA" id="ARBA00023167"/>
    </source>
</evidence>
<sequence>MTNILEELLVFDGAMGTMLQEEGLKAGHCPELMNVDYPDKVIKIHEKYLKAGADVITTNTFGGSRVKLKEYNLEDRVYEINSKAVEIAKKIADKYNKYVAASVGPTGKFVEPIGNNSFDEIYEIFKEQINALSSKKPDFILLETFNDLGEIRAALLAAKDVCDIPVICTLTYEGDRTLTGVRPESAAIVLESLGASAVGVNCSGGPEELLEVTRKICKTTCLPVIVQPNAGLPVVKDGSIHYPLDGKSFIEKIEPYFEIGVNIFGSCCGSTPEHTKFIKERAKDLKVVKRDIEQVSTLASREEVVNIGKNYIPKIIGERINPTANKKLAQKIKDGDFLIAQDEAQIQVSNGSHLIDVNVGTDGIDEVNVMKNLVNLIQKNVNAPLSIDSTDKNVLEQALKNYHGKAIVNSVNGEEKSLKSILPIVKRYGAGVIGLTLDENGIPNTVKERLEIAKKIVDRCIEYNIPKKDIYIDPLCISISTDNNAAIETLEAIKVIKKELGVNIVLGVSNISFGLPSRSKLNSSFLSMAILNGLDLAILNPLDENIMNSYQAASVLSNRDQNATNYISLNSKKSISNPKIDESSDIISVDQLKKLIVNGSYKAINIAKKLLDENIDKSEIIDEGLIKALDIVGQKFENKEYFLPQLMLSAEIVEKIFDLIKDTFSFDLKTKGTIVIGTVKGDVHDIGKNMVSVMLRSHGYKVVDLGKNVSPDKFLKAAKEERADVISLSALMTTTMTEIAITTEYIRKELPDIKIIAGGAVVTEEFAKKSGADGYSEDAVSAVKLVDSLI</sequence>
<dbReference type="Pfam" id="PF02574">
    <property type="entry name" value="S-methyl_trans"/>
    <property type="match status" value="1"/>
</dbReference>
<evidence type="ECO:0000256" key="11">
    <source>
        <dbReference type="ARBA" id="ARBA00022679"/>
    </source>
</evidence>
<dbReference type="PROSITE" id="PS51332">
    <property type="entry name" value="B12_BINDING"/>
    <property type="match status" value="1"/>
</dbReference>
<comment type="catalytic activity">
    <reaction evidence="1">
        <text>(6S)-5-methyl-5,6,7,8-tetrahydrofolate + L-homocysteine = (6S)-5,6,7,8-tetrahydrofolate + L-methionine</text>
        <dbReference type="Rhea" id="RHEA:11172"/>
        <dbReference type="ChEBI" id="CHEBI:18608"/>
        <dbReference type="ChEBI" id="CHEBI:57453"/>
        <dbReference type="ChEBI" id="CHEBI:57844"/>
        <dbReference type="ChEBI" id="CHEBI:58199"/>
        <dbReference type="EC" id="2.1.1.13"/>
    </reaction>
</comment>
<evidence type="ECO:0000256" key="4">
    <source>
        <dbReference type="ARBA" id="ARBA00005178"/>
    </source>
</evidence>
<dbReference type="Gene3D" id="3.40.50.280">
    <property type="entry name" value="Cobalamin-binding domain"/>
    <property type="match status" value="1"/>
</dbReference>
<feature type="domain" description="Hcy-binding" evidence="20">
    <location>
        <begin position="1"/>
        <end position="282"/>
    </location>
</feature>
<evidence type="ECO:0000256" key="16">
    <source>
        <dbReference type="ARBA" id="ARBA00023285"/>
    </source>
</evidence>
<comment type="cofactor">
    <cofactor evidence="3">
        <name>methylcob(III)alamin</name>
        <dbReference type="ChEBI" id="CHEBI:28115"/>
    </cofactor>
</comment>
<keyword evidence="25" id="KW-1185">Reference proteome</keyword>
<name>A0ABY8EGC3_9FIRM</name>
<dbReference type="EMBL" id="CP120733">
    <property type="protein sequence ID" value="WFD09808.1"/>
    <property type="molecule type" value="Genomic_DNA"/>
</dbReference>
<feature type="domain" description="B12-binding N-terminal" evidence="23">
    <location>
        <begin position="579"/>
        <end position="672"/>
    </location>
</feature>
<evidence type="ECO:0000256" key="6">
    <source>
        <dbReference type="ARBA" id="ARBA00012032"/>
    </source>
</evidence>
<proteinExistence type="inferred from homology"/>
<evidence type="ECO:0000256" key="3">
    <source>
        <dbReference type="ARBA" id="ARBA00001956"/>
    </source>
</evidence>
<dbReference type="InterPro" id="IPR000489">
    <property type="entry name" value="Pterin-binding_dom"/>
</dbReference>
<evidence type="ECO:0000259" key="23">
    <source>
        <dbReference type="PROSITE" id="PS51337"/>
    </source>
</evidence>
<evidence type="ECO:0000256" key="19">
    <source>
        <dbReference type="PROSITE-ProRule" id="PRU00333"/>
    </source>
</evidence>
<protein>
    <recommendedName>
        <fullName evidence="7">Methionine synthase</fullName>
        <ecNumber evidence="6">2.1.1.13</ecNumber>
    </recommendedName>
    <alternativeName>
        <fullName evidence="18">5-methyltetrahydrofolate--homocysteine methyltransferase</fullName>
    </alternativeName>
</protein>
<dbReference type="InterPro" id="IPR017215">
    <property type="entry name" value="MetH_bac"/>
</dbReference>
<dbReference type="EC" id="2.1.1.13" evidence="6"/>
<feature type="binding site" evidence="19">
    <location>
        <position position="202"/>
    </location>
    <ligand>
        <name>Zn(2+)</name>
        <dbReference type="ChEBI" id="CHEBI:29105"/>
    </ligand>
</feature>
<comment type="pathway">
    <text evidence="4">Amino-acid biosynthesis; L-methionine biosynthesis via de novo pathway; L-methionine from L-homocysteine (MetH route): step 1/1.</text>
</comment>
<dbReference type="Pfam" id="PF02310">
    <property type="entry name" value="B12-binding"/>
    <property type="match status" value="1"/>
</dbReference>
<dbReference type="PROSITE" id="PS50972">
    <property type="entry name" value="PTERIN_BINDING"/>
    <property type="match status" value="1"/>
</dbReference>
<keyword evidence="13 19" id="KW-0479">Metal-binding</keyword>
<evidence type="ECO:0000256" key="9">
    <source>
        <dbReference type="ARBA" id="ARBA00022605"/>
    </source>
</evidence>
<evidence type="ECO:0000313" key="25">
    <source>
        <dbReference type="Proteomes" id="UP001222800"/>
    </source>
</evidence>
<evidence type="ECO:0000256" key="10">
    <source>
        <dbReference type="ARBA" id="ARBA00022628"/>
    </source>
</evidence>
<dbReference type="InterPro" id="IPR036594">
    <property type="entry name" value="Meth_synthase_dom"/>
</dbReference>